<evidence type="ECO:0000313" key="1">
    <source>
        <dbReference type="EMBL" id="OJJ41814.1"/>
    </source>
</evidence>
<sequence>MSTHARHLANEFRKLQGRPSPLDVQNLLAAINKLEQIHSRQFPVDDQNECIPANSPTRDSLRLKRVPDALAGFCVSKVEDEIIALSVEYVKISNRKRKVAFFIASNSEVPDTTQQHLREM</sequence>
<dbReference type="RefSeq" id="XP_040695490.1">
    <property type="nucleotide sequence ID" value="XM_040832538.1"/>
</dbReference>
<dbReference type="VEuPathDB" id="FungiDB:ASPWEDRAFT_23872"/>
<accession>A0A1L9S3T7</accession>
<evidence type="ECO:0000313" key="2">
    <source>
        <dbReference type="Proteomes" id="UP000184383"/>
    </source>
</evidence>
<dbReference type="OrthoDB" id="4506255at2759"/>
<keyword evidence="2" id="KW-1185">Reference proteome</keyword>
<name>A0A1L9S3T7_ASPWE</name>
<proteinExistence type="predicted"/>
<protein>
    <submittedName>
        <fullName evidence="1">Uncharacterized protein</fullName>
    </submittedName>
</protein>
<organism evidence="1 2">
    <name type="scientific">Aspergillus wentii DTO 134E9</name>
    <dbReference type="NCBI Taxonomy" id="1073089"/>
    <lineage>
        <taxon>Eukaryota</taxon>
        <taxon>Fungi</taxon>
        <taxon>Dikarya</taxon>
        <taxon>Ascomycota</taxon>
        <taxon>Pezizomycotina</taxon>
        <taxon>Eurotiomycetes</taxon>
        <taxon>Eurotiomycetidae</taxon>
        <taxon>Eurotiales</taxon>
        <taxon>Aspergillaceae</taxon>
        <taxon>Aspergillus</taxon>
        <taxon>Aspergillus subgen. Cremei</taxon>
    </lineage>
</organism>
<dbReference type="AlphaFoldDB" id="A0A1L9S3T7"/>
<reference evidence="2" key="1">
    <citation type="journal article" date="2017" name="Genome Biol.">
        <title>Comparative genomics reveals high biological diversity and specific adaptations in the industrially and medically important fungal genus Aspergillus.</title>
        <authorList>
            <person name="de Vries R.P."/>
            <person name="Riley R."/>
            <person name="Wiebenga A."/>
            <person name="Aguilar-Osorio G."/>
            <person name="Amillis S."/>
            <person name="Uchima C.A."/>
            <person name="Anderluh G."/>
            <person name="Asadollahi M."/>
            <person name="Askin M."/>
            <person name="Barry K."/>
            <person name="Battaglia E."/>
            <person name="Bayram O."/>
            <person name="Benocci T."/>
            <person name="Braus-Stromeyer S.A."/>
            <person name="Caldana C."/>
            <person name="Canovas D."/>
            <person name="Cerqueira G.C."/>
            <person name="Chen F."/>
            <person name="Chen W."/>
            <person name="Choi C."/>
            <person name="Clum A."/>
            <person name="Dos Santos R.A."/>
            <person name="Damasio A.R."/>
            <person name="Diallinas G."/>
            <person name="Emri T."/>
            <person name="Fekete E."/>
            <person name="Flipphi M."/>
            <person name="Freyberg S."/>
            <person name="Gallo A."/>
            <person name="Gournas C."/>
            <person name="Habgood R."/>
            <person name="Hainaut M."/>
            <person name="Harispe M.L."/>
            <person name="Henrissat B."/>
            <person name="Hilden K.S."/>
            <person name="Hope R."/>
            <person name="Hossain A."/>
            <person name="Karabika E."/>
            <person name="Karaffa L."/>
            <person name="Karanyi Z."/>
            <person name="Krasevec N."/>
            <person name="Kuo A."/>
            <person name="Kusch H."/>
            <person name="LaButti K."/>
            <person name="Lagendijk E.L."/>
            <person name="Lapidus A."/>
            <person name="Levasseur A."/>
            <person name="Lindquist E."/>
            <person name="Lipzen A."/>
            <person name="Logrieco A.F."/>
            <person name="MacCabe A."/>
            <person name="Maekelae M.R."/>
            <person name="Malavazi I."/>
            <person name="Melin P."/>
            <person name="Meyer V."/>
            <person name="Mielnichuk N."/>
            <person name="Miskei M."/>
            <person name="Molnar A.P."/>
            <person name="Mule G."/>
            <person name="Ngan C.Y."/>
            <person name="Orejas M."/>
            <person name="Orosz E."/>
            <person name="Ouedraogo J.P."/>
            <person name="Overkamp K.M."/>
            <person name="Park H.-S."/>
            <person name="Perrone G."/>
            <person name="Piumi F."/>
            <person name="Punt P.J."/>
            <person name="Ram A.F."/>
            <person name="Ramon A."/>
            <person name="Rauscher S."/>
            <person name="Record E."/>
            <person name="Riano-Pachon D.M."/>
            <person name="Robert V."/>
            <person name="Roehrig J."/>
            <person name="Ruller R."/>
            <person name="Salamov A."/>
            <person name="Salih N.S."/>
            <person name="Samson R.A."/>
            <person name="Sandor E."/>
            <person name="Sanguinetti M."/>
            <person name="Schuetze T."/>
            <person name="Sepcic K."/>
            <person name="Shelest E."/>
            <person name="Sherlock G."/>
            <person name="Sophianopoulou V."/>
            <person name="Squina F.M."/>
            <person name="Sun H."/>
            <person name="Susca A."/>
            <person name="Todd R.B."/>
            <person name="Tsang A."/>
            <person name="Unkles S.E."/>
            <person name="van de Wiele N."/>
            <person name="van Rossen-Uffink D."/>
            <person name="Oliveira J.V."/>
            <person name="Vesth T.C."/>
            <person name="Visser J."/>
            <person name="Yu J.-H."/>
            <person name="Zhou M."/>
            <person name="Andersen M.R."/>
            <person name="Archer D.B."/>
            <person name="Baker S.E."/>
            <person name="Benoit I."/>
            <person name="Brakhage A.A."/>
            <person name="Braus G.H."/>
            <person name="Fischer R."/>
            <person name="Frisvad J.C."/>
            <person name="Goldman G.H."/>
            <person name="Houbraken J."/>
            <person name="Oakley B."/>
            <person name="Pocsi I."/>
            <person name="Scazzocchio C."/>
            <person name="Seiboth B."/>
            <person name="vanKuyk P.A."/>
            <person name="Wortman J."/>
            <person name="Dyer P.S."/>
            <person name="Grigoriev I.V."/>
        </authorList>
    </citation>
    <scope>NUCLEOTIDE SEQUENCE [LARGE SCALE GENOMIC DNA]</scope>
    <source>
        <strain evidence="2">DTO 134E9</strain>
    </source>
</reference>
<dbReference type="STRING" id="1073089.A0A1L9S3T7"/>
<dbReference type="GeneID" id="63748386"/>
<gene>
    <name evidence="1" type="ORF">ASPWEDRAFT_23872</name>
</gene>
<dbReference type="EMBL" id="KV878209">
    <property type="protein sequence ID" value="OJJ41814.1"/>
    <property type="molecule type" value="Genomic_DNA"/>
</dbReference>
<dbReference type="Proteomes" id="UP000184383">
    <property type="component" value="Unassembled WGS sequence"/>
</dbReference>